<dbReference type="eggNOG" id="ENOG502S69E">
    <property type="taxonomic scope" value="Eukaryota"/>
</dbReference>
<evidence type="ECO:0000313" key="5">
    <source>
        <dbReference type="Proteomes" id="UP000008782"/>
    </source>
</evidence>
<name>E3Q9C3_COLGM</name>
<reference evidence="5" key="1">
    <citation type="journal article" date="2012" name="Nat. Genet.">
        <title>Lifestyle transitions in plant pathogenic Colletotrichum fungi deciphered by genome and transcriptome analyses.</title>
        <authorList>
            <person name="O'Connell R.J."/>
            <person name="Thon M.R."/>
            <person name="Hacquard S."/>
            <person name="Amyotte S.G."/>
            <person name="Kleemann J."/>
            <person name="Torres M.F."/>
            <person name="Damm U."/>
            <person name="Buiate E.A."/>
            <person name="Epstein L."/>
            <person name="Alkan N."/>
            <person name="Altmueller J."/>
            <person name="Alvarado-Balderrama L."/>
            <person name="Bauser C.A."/>
            <person name="Becker C."/>
            <person name="Birren B.W."/>
            <person name="Chen Z."/>
            <person name="Choi J."/>
            <person name="Crouch J.A."/>
            <person name="Duvick J.P."/>
            <person name="Farman M.A."/>
            <person name="Gan P."/>
            <person name="Heiman D."/>
            <person name="Henrissat B."/>
            <person name="Howard R.J."/>
            <person name="Kabbage M."/>
            <person name="Koch C."/>
            <person name="Kracher B."/>
            <person name="Kubo Y."/>
            <person name="Law A.D."/>
            <person name="Lebrun M.-H."/>
            <person name="Lee Y.-H."/>
            <person name="Miyara I."/>
            <person name="Moore N."/>
            <person name="Neumann U."/>
            <person name="Nordstroem K."/>
            <person name="Panaccione D.G."/>
            <person name="Panstruga R."/>
            <person name="Place M."/>
            <person name="Proctor R.H."/>
            <person name="Prusky D."/>
            <person name="Rech G."/>
            <person name="Reinhardt R."/>
            <person name="Rollins J.A."/>
            <person name="Rounsley S."/>
            <person name="Schardl C.L."/>
            <person name="Schwartz D.C."/>
            <person name="Shenoy N."/>
            <person name="Shirasu K."/>
            <person name="Sikhakolli U.R."/>
            <person name="Stueber K."/>
            <person name="Sukno S.A."/>
            <person name="Sweigard J.A."/>
            <person name="Takano Y."/>
            <person name="Takahara H."/>
            <person name="Trail F."/>
            <person name="van der Does H.C."/>
            <person name="Voll L.M."/>
            <person name="Will I."/>
            <person name="Young S."/>
            <person name="Zeng Q."/>
            <person name="Zhang J."/>
            <person name="Zhou S."/>
            <person name="Dickman M.B."/>
            <person name="Schulze-Lefert P."/>
            <person name="Ver Loren van Themaat E."/>
            <person name="Ma L.-J."/>
            <person name="Vaillancourt L.J."/>
        </authorList>
    </citation>
    <scope>NUCLEOTIDE SEQUENCE [LARGE SCALE GENOMIC DNA]</scope>
    <source>
        <strain evidence="5">M1.001 / M2 / FGSC 10212</strain>
    </source>
</reference>
<dbReference type="STRING" id="645133.E3Q9C3"/>
<dbReference type="Gene3D" id="4.10.240.10">
    <property type="entry name" value="Zn(2)-C6 fungal-type DNA-binding domain"/>
    <property type="match status" value="1"/>
</dbReference>
<dbReference type="GO" id="GO:0045944">
    <property type="term" value="P:positive regulation of transcription by RNA polymerase II"/>
    <property type="evidence" value="ECO:0007669"/>
    <property type="project" value="TreeGrafter"/>
</dbReference>
<protein>
    <recommendedName>
        <fullName evidence="3">Zn(2)-C6 fungal-type domain-containing protein</fullName>
    </recommendedName>
</protein>
<dbReference type="SMART" id="SM00066">
    <property type="entry name" value="GAL4"/>
    <property type="match status" value="1"/>
</dbReference>
<dbReference type="GO" id="GO:0008270">
    <property type="term" value="F:zinc ion binding"/>
    <property type="evidence" value="ECO:0007669"/>
    <property type="project" value="InterPro"/>
</dbReference>
<organism evidence="5">
    <name type="scientific">Colletotrichum graminicola (strain M1.001 / M2 / FGSC 10212)</name>
    <name type="common">Maize anthracnose fungus</name>
    <name type="synonym">Glomerella graminicola</name>
    <dbReference type="NCBI Taxonomy" id="645133"/>
    <lineage>
        <taxon>Eukaryota</taxon>
        <taxon>Fungi</taxon>
        <taxon>Dikarya</taxon>
        <taxon>Ascomycota</taxon>
        <taxon>Pezizomycotina</taxon>
        <taxon>Sordariomycetes</taxon>
        <taxon>Hypocreomycetidae</taxon>
        <taxon>Glomerellales</taxon>
        <taxon>Glomerellaceae</taxon>
        <taxon>Colletotrichum</taxon>
        <taxon>Colletotrichum graminicola species complex</taxon>
    </lineage>
</organism>
<dbReference type="OrthoDB" id="3251668at2759"/>
<dbReference type="Proteomes" id="UP000008782">
    <property type="component" value="Unassembled WGS sequence"/>
</dbReference>
<evidence type="ECO:0000256" key="2">
    <source>
        <dbReference type="SAM" id="MobiDB-lite"/>
    </source>
</evidence>
<dbReference type="SUPFAM" id="SSF57701">
    <property type="entry name" value="Zn2/Cys6 DNA-binding domain"/>
    <property type="match status" value="1"/>
</dbReference>
<dbReference type="PROSITE" id="PS50048">
    <property type="entry name" value="ZN2_CY6_FUNGAL_2"/>
    <property type="match status" value="1"/>
</dbReference>
<dbReference type="RefSeq" id="XP_008091322.1">
    <property type="nucleotide sequence ID" value="XM_008093131.1"/>
</dbReference>
<dbReference type="InterPro" id="IPR001138">
    <property type="entry name" value="Zn2Cys6_DnaBD"/>
</dbReference>
<dbReference type="PANTHER" id="PTHR37534:SF44">
    <property type="entry name" value="ZN(II)2CYS6 TRANSCRIPTION FACTOR (EUROFUNG)"/>
    <property type="match status" value="1"/>
</dbReference>
<dbReference type="HOGENOM" id="CLU_038300_0_0_1"/>
<evidence type="ECO:0000256" key="1">
    <source>
        <dbReference type="ARBA" id="ARBA00023242"/>
    </source>
</evidence>
<dbReference type="Pfam" id="PF00172">
    <property type="entry name" value="Zn_clus"/>
    <property type="match status" value="1"/>
</dbReference>
<proteinExistence type="predicted"/>
<accession>E3Q9C3</accession>
<dbReference type="EMBL" id="GG697337">
    <property type="protein sequence ID" value="EFQ27302.1"/>
    <property type="molecule type" value="Genomic_DNA"/>
</dbReference>
<evidence type="ECO:0000259" key="3">
    <source>
        <dbReference type="PROSITE" id="PS50048"/>
    </source>
</evidence>
<dbReference type="GeneID" id="24407162"/>
<evidence type="ECO:0000313" key="4">
    <source>
        <dbReference type="EMBL" id="EFQ27302.1"/>
    </source>
</evidence>
<dbReference type="GO" id="GO:0000981">
    <property type="term" value="F:DNA-binding transcription factor activity, RNA polymerase II-specific"/>
    <property type="evidence" value="ECO:0007669"/>
    <property type="project" value="InterPro"/>
</dbReference>
<dbReference type="PANTHER" id="PTHR37534">
    <property type="entry name" value="TRANSCRIPTIONAL ACTIVATOR PROTEIN UGA3"/>
    <property type="match status" value="1"/>
</dbReference>
<keyword evidence="1" id="KW-0539">Nucleus</keyword>
<keyword evidence="5" id="KW-1185">Reference proteome</keyword>
<gene>
    <name evidence="4" type="ORF">GLRG_01797</name>
</gene>
<dbReference type="AlphaFoldDB" id="E3Q9C3"/>
<feature type="compositionally biased region" description="Low complexity" evidence="2">
    <location>
        <begin position="71"/>
        <end position="80"/>
    </location>
</feature>
<dbReference type="InterPro" id="IPR036864">
    <property type="entry name" value="Zn2-C6_fun-type_DNA-bd_sf"/>
</dbReference>
<dbReference type="GO" id="GO:0005634">
    <property type="term" value="C:nucleus"/>
    <property type="evidence" value="ECO:0007669"/>
    <property type="project" value="TreeGrafter"/>
</dbReference>
<dbReference type="PROSITE" id="PS00463">
    <property type="entry name" value="ZN2_CY6_FUNGAL_1"/>
    <property type="match status" value="1"/>
</dbReference>
<sequence>MVRSRGGCPNCKRRKRKCDETRPECRACQTRGIQCEGYNTTLKWTNGIASRGRFARAAVPERAARDPDPTPATSSSYPPTIDDPQPRVSSISSSPASLGAQGLQIRSAPQLDTQGSQLSISSLTSSSTGDVIDPKQQLFRRCKLSQAAASYIIPAAVIHTGMNRLYNTDSQGWLKGHFVAMAERSPAFFNVCGAIQAYIEDGLSVSSMELVDHALQTFRSELESRHESYDASTVSAGLLICTQCLLQGRPWTIYLQLMADLYHLETELGRLLPAADHNPTVQHTIEVLSVMDMQPMVIGRRTPSMGIWRHLRKVQDSWQGGRMGGIEVVSGMPRTLLDILADIRSSDAQELEARLWDWPGEVGLYAQCILWDCWRYTAVLHVRRIERMENKMRPSVEAIQHVVEAGKTIPFPSREVILCRLVASVYALHRAIELPANKHLLVHNGLIYPLVIGSLEVPLLVSHPEWKQVFDDVRTLFLENDSSRLISSVVEVLEEAWKDGSDTYDIEEAAQSREVELPIF</sequence>
<feature type="region of interest" description="Disordered" evidence="2">
    <location>
        <begin position="55"/>
        <end position="96"/>
    </location>
</feature>
<dbReference type="CDD" id="cd00067">
    <property type="entry name" value="GAL4"/>
    <property type="match status" value="1"/>
</dbReference>
<dbReference type="GO" id="GO:0000976">
    <property type="term" value="F:transcription cis-regulatory region binding"/>
    <property type="evidence" value="ECO:0007669"/>
    <property type="project" value="TreeGrafter"/>
</dbReference>
<feature type="domain" description="Zn(2)-C6 fungal-type" evidence="3">
    <location>
        <begin position="7"/>
        <end position="35"/>
    </location>
</feature>
<dbReference type="VEuPathDB" id="FungiDB:GLRG_01797"/>